<dbReference type="PANTHER" id="PTHR21292:SF1">
    <property type="entry name" value="EXOCYST COMPLEX COMPONENT 3"/>
    <property type="match status" value="1"/>
</dbReference>
<dbReference type="GO" id="GO:0051601">
    <property type="term" value="P:exocyst localization"/>
    <property type="evidence" value="ECO:0007669"/>
    <property type="project" value="TreeGrafter"/>
</dbReference>
<organism evidence="1 2">
    <name type="scientific">Adineta steineri</name>
    <dbReference type="NCBI Taxonomy" id="433720"/>
    <lineage>
        <taxon>Eukaryota</taxon>
        <taxon>Metazoa</taxon>
        <taxon>Spiralia</taxon>
        <taxon>Gnathifera</taxon>
        <taxon>Rotifera</taxon>
        <taxon>Eurotatoria</taxon>
        <taxon>Bdelloidea</taxon>
        <taxon>Adinetida</taxon>
        <taxon>Adinetidae</taxon>
        <taxon>Adineta</taxon>
    </lineage>
</organism>
<evidence type="ECO:0000313" key="2">
    <source>
        <dbReference type="Proteomes" id="UP000663868"/>
    </source>
</evidence>
<dbReference type="PANTHER" id="PTHR21292">
    <property type="entry name" value="EXOCYST COMPLEX COMPONENT SEC6-RELATED"/>
    <property type="match status" value="1"/>
</dbReference>
<gene>
    <name evidence="1" type="ORF">KXQ929_LOCUS14765</name>
</gene>
<protein>
    <submittedName>
        <fullName evidence="1">Uncharacterized protein</fullName>
    </submittedName>
</protein>
<evidence type="ECO:0000313" key="1">
    <source>
        <dbReference type="EMBL" id="CAF3760365.1"/>
    </source>
</evidence>
<proteinExistence type="predicted"/>
<dbReference type="EMBL" id="CAJOBB010000830">
    <property type="protein sequence ID" value="CAF3760365.1"/>
    <property type="molecule type" value="Genomic_DNA"/>
</dbReference>
<dbReference type="GO" id="GO:0000149">
    <property type="term" value="F:SNARE binding"/>
    <property type="evidence" value="ECO:0007669"/>
    <property type="project" value="TreeGrafter"/>
</dbReference>
<feature type="non-terminal residue" evidence="1">
    <location>
        <position position="363"/>
    </location>
</feature>
<dbReference type="GO" id="GO:0006887">
    <property type="term" value="P:exocytosis"/>
    <property type="evidence" value="ECO:0007669"/>
    <property type="project" value="InterPro"/>
</dbReference>
<comment type="caution">
    <text evidence="1">The sequence shown here is derived from an EMBL/GenBank/DDBJ whole genome shotgun (WGS) entry which is preliminary data.</text>
</comment>
<dbReference type="InterPro" id="IPR010326">
    <property type="entry name" value="EXOC3/Sec6"/>
</dbReference>
<sequence length="363" mass="42905">MDLLVGVTSPTTQNAESNQLDDMRREAETNALRIIQAKLEKPENLEKLDQLRTAAAQRKRVLDEQLRTAVQSQLESIKTGIAQLQISLDNMKTVERTMRETDEKLQKIAPLQSKLEDLRHEANTYRQLSLAQANLDYIIKTPENVKKADDLMGQEKLLQAHQLIMEIENSRNYLLFELHKVQEKDSQPDDIQLVTNYFADYERLVAHLKQLITFRISRWYDCAISAPEKLVTALRLIEREEQVDRFWMEKKELSGFSPPDRPRQWKKLCFELLRKSVKDRIEGNQLETREEHKYWLTRHLEMCRIIILQDFTIITKTCLRCFPKQYDIVNRFLDYYHNCLKEHLTEICDPKRRTEGDTLTTAE</sequence>
<dbReference type="Proteomes" id="UP000663868">
    <property type="component" value="Unassembled WGS sequence"/>
</dbReference>
<accession>A0A818YUR9</accession>
<dbReference type="Pfam" id="PF06046">
    <property type="entry name" value="Sec6"/>
    <property type="match status" value="1"/>
</dbReference>
<dbReference type="GO" id="GO:0000145">
    <property type="term" value="C:exocyst"/>
    <property type="evidence" value="ECO:0007669"/>
    <property type="project" value="InterPro"/>
</dbReference>
<name>A0A818YUR9_9BILA</name>
<reference evidence="1" key="1">
    <citation type="submission" date="2021-02" db="EMBL/GenBank/DDBJ databases">
        <authorList>
            <person name="Nowell W R."/>
        </authorList>
    </citation>
    <scope>NUCLEOTIDE SEQUENCE</scope>
</reference>
<dbReference type="AlphaFoldDB" id="A0A818YUR9"/>